<evidence type="ECO:0000256" key="6">
    <source>
        <dbReference type="ARBA" id="ARBA00022989"/>
    </source>
</evidence>
<evidence type="ECO:0000256" key="10">
    <source>
        <dbReference type="RuleBase" id="RU351113"/>
    </source>
</evidence>
<feature type="transmembrane region" description="Helical" evidence="10">
    <location>
        <begin position="29"/>
        <end position="48"/>
    </location>
</feature>
<evidence type="ECO:0000256" key="1">
    <source>
        <dbReference type="ARBA" id="ARBA00004651"/>
    </source>
</evidence>
<evidence type="ECO:0000256" key="5">
    <source>
        <dbReference type="ARBA" id="ARBA00022725"/>
    </source>
</evidence>
<accession>A0A8F4MZG6</accession>
<protein>
    <recommendedName>
        <fullName evidence="10">Odorant receptor</fullName>
    </recommendedName>
</protein>
<evidence type="ECO:0000256" key="9">
    <source>
        <dbReference type="ARBA" id="ARBA00023224"/>
    </source>
</evidence>
<keyword evidence="8 10" id="KW-0675">Receptor</keyword>
<comment type="subcellular location">
    <subcellularLocation>
        <location evidence="1 10">Cell membrane</location>
        <topology evidence="1 10">Multi-pass membrane protein</topology>
    </subcellularLocation>
</comment>
<organism evidence="11">
    <name type="scientific">Eucryptorrhynchus scrobiculatus</name>
    <name type="common">Snout weevil</name>
    <name type="synonym">Eucryptorrhynchus chinensis</name>
    <dbReference type="NCBI Taxonomy" id="1552824"/>
    <lineage>
        <taxon>Eukaryota</taxon>
        <taxon>Metazoa</taxon>
        <taxon>Ecdysozoa</taxon>
        <taxon>Arthropoda</taxon>
        <taxon>Hexapoda</taxon>
        <taxon>Insecta</taxon>
        <taxon>Pterygota</taxon>
        <taxon>Neoptera</taxon>
        <taxon>Endopterygota</taxon>
        <taxon>Coleoptera</taxon>
        <taxon>Polyphaga</taxon>
        <taxon>Cucujiformia</taxon>
        <taxon>Curculionidae</taxon>
        <taxon>Cryptorhynchinae</taxon>
        <taxon>Eucryptorrhynchus</taxon>
    </lineage>
</organism>
<evidence type="ECO:0000313" key="11">
    <source>
        <dbReference type="EMBL" id="QXE93221.1"/>
    </source>
</evidence>
<proteinExistence type="evidence at transcript level"/>
<dbReference type="Pfam" id="PF02949">
    <property type="entry name" value="7tm_6"/>
    <property type="match status" value="1"/>
</dbReference>
<evidence type="ECO:0000256" key="4">
    <source>
        <dbReference type="ARBA" id="ARBA00022692"/>
    </source>
</evidence>
<dbReference type="AlphaFoldDB" id="A0A8F4MZG6"/>
<dbReference type="PANTHER" id="PTHR21137">
    <property type="entry name" value="ODORANT RECEPTOR"/>
    <property type="match status" value="1"/>
</dbReference>
<reference evidence="11" key="1">
    <citation type="submission" date="2020-12" db="EMBL/GenBank/DDBJ databases">
        <authorList>
            <person name="Wen X."/>
        </authorList>
    </citation>
    <scope>NUCLEOTIDE SEQUENCE</scope>
</reference>
<comment type="caution">
    <text evidence="10">Lacks conserved residue(s) required for the propagation of feature annotation.</text>
</comment>
<feature type="transmembrane region" description="Helical" evidence="10">
    <location>
        <begin position="141"/>
        <end position="163"/>
    </location>
</feature>
<dbReference type="GO" id="GO:0005886">
    <property type="term" value="C:plasma membrane"/>
    <property type="evidence" value="ECO:0007669"/>
    <property type="project" value="UniProtKB-SubCell"/>
</dbReference>
<keyword evidence="6 10" id="KW-1133">Transmembrane helix</keyword>
<evidence type="ECO:0000256" key="3">
    <source>
        <dbReference type="ARBA" id="ARBA00022606"/>
    </source>
</evidence>
<dbReference type="GO" id="GO:0004984">
    <property type="term" value="F:olfactory receptor activity"/>
    <property type="evidence" value="ECO:0007669"/>
    <property type="project" value="InterPro"/>
</dbReference>
<dbReference type="EMBL" id="MW419357">
    <property type="protein sequence ID" value="QXE93221.1"/>
    <property type="molecule type" value="mRNA"/>
</dbReference>
<feature type="transmembrane region" description="Helical" evidence="10">
    <location>
        <begin position="290"/>
        <end position="312"/>
    </location>
</feature>
<keyword evidence="4 10" id="KW-0812">Transmembrane</keyword>
<evidence type="ECO:0000256" key="7">
    <source>
        <dbReference type="ARBA" id="ARBA00023136"/>
    </source>
</evidence>
<dbReference type="GO" id="GO:0007165">
    <property type="term" value="P:signal transduction"/>
    <property type="evidence" value="ECO:0007669"/>
    <property type="project" value="UniProtKB-KW"/>
</dbReference>
<name>A0A8F4MZG6_EUCSC</name>
<feature type="transmembrane region" description="Helical" evidence="10">
    <location>
        <begin position="212"/>
        <end position="233"/>
    </location>
</feature>
<comment type="similarity">
    <text evidence="10">Belongs to the insect chemoreceptor superfamily. Heteromeric odorant receptor channel (TC 1.A.69) family.</text>
</comment>
<keyword evidence="7 10" id="KW-0472">Membrane</keyword>
<dbReference type="InterPro" id="IPR004117">
    <property type="entry name" value="7tm6_olfct_rcpt"/>
</dbReference>
<sequence>MMSEDYFYWHYKILKFFLIIPPKRWILKVPFWIISVPHLVLICLSAFLETTQLCLGGSGEFSSDILNLGISVLHFMGVNRVASWHFVRKDIDAVVEGVRKINLNFSDFDCPNEGSARTGIQSNSNPIDEYRAQKLHQTKRFCLTMISIFLSYVVLNISTSYILNHREPTYQKWNPRLNRSSTYRDYAYPLWYPFDTSVSDGFYWLGFLYQPYAFYFLMSCFLCVDCLCVNIIIHLTSHVDILRFAFTMIDKNVHPSLNFAEIMQLKERRLVKCIKELQTIYRCAKTLNDIISLQLLFQMFCMALVICCSVYRVTSVTLGPEVVFLSSMAMICILETFNVTWFNHSFTCQVFELLQCVYKLDWINYPPKLRKMLVFLIMRLQKPFYFTMGFWLPLDLDVFLTTIKTSYSFYTLITQSGTQLTTTGRED</sequence>
<keyword evidence="9 10" id="KW-0807">Transducer</keyword>
<evidence type="ECO:0000256" key="8">
    <source>
        <dbReference type="ARBA" id="ARBA00023170"/>
    </source>
</evidence>
<keyword evidence="3 10" id="KW-0716">Sensory transduction</keyword>
<dbReference type="PANTHER" id="PTHR21137:SF35">
    <property type="entry name" value="ODORANT RECEPTOR 19A-RELATED"/>
    <property type="match status" value="1"/>
</dbReference>
<dbReference type="GO" id="GO:0005549">
    <property type="term" value="F:odorant binding"/>
    <property type="evidence" value="ECO:0007669"/>
    <property type="project" value="InterPro"/>
</dbReference>
<keyword evidence="5 10" id="KW-0552">Olfaction</keyword>
<evidence type="ECO:0000256" key="2">
    <source>
        <dbReference type="ARBA" id="ARBA00022475"/>
    </source>
</evidence>
<feature type="transmembrane region" description="Helical" evidence="10">
    <location>
        <begin position="324"/>
        <end position="342"/>
    </location>
</feature>
<keyword evidence="2" id="KW-1003">Cell membrane</keyword>